<dbReference type="RefSeq" id="WP_223927797.1">
    <property type="nucleotide sequence ID" value="NZ_BPTU01000003.1"/>
</dbReference>
<organism evidence="2 3">
    <name type="scientific">Prevotella lacticifex</name>
    <dbReference type="NCBI Taxonomy" id="2854755"/>
    <lineage>
        <taxon>Bacteria</taxon>
        <taxon>Pseudomonadati</taxon>
        <taxon>Bacteroidota</taxon>
        <taxon>Bacteroidia</taxon>
        <taxon>Bacteroidales</taxon>
        <taxon>Prevotellaceae</taxon>
        <taxon>Prevotella</taxon>
    </lineage>
</organism>
<dbReference type="AlphaFoldDB" id="A0A9R1CWU2"/>
<dbReference type="Pfam" id="PF13715">
    <property type="entry name" value="CarbopepD_reg_2"/>
    <property type="match status" value="1"/>
</dbReference>
<protein>
    <submittedName>
        <fullName evidence="2">Prevent-host-death protein</fullName>
    </submittedName>
</protein>
<reference evidence="2" key="1">
    <citation type="journal article" date="2022" name="Int. J. Syst. Evol. Microbiol.">
        <title>Prevotella lacticifex sp. nov., isolated from the rumen of cows.</title>
        <authorList>
            <person name="Shinkai T."/>
            <person name="Ikeyama N."/>
            <person name="Kumagai M."/>
            <person name="Ohmori H."/>
            <person name="Sakamoto M."/>
            <person name="Ohkuma M."/>
            <person name="Mitsumori M."/>
        </authorList>
    </citation>
    <scope>NUCLEOTIDE SEQUENCE</scope>
    <source>
        <strain evidence="2">R5076</strain>
    </source>
</reference>
<dbReference type="SUPFAM" id="SSF49464">
    <property type="entry name" value="Carboxypeptidase regulatory domain-like"/>
    <property type="match status" value="1"/>
</dbReference>
<comment type="caution">
    <text evidence="2">The sequence shown here is derived from an EMBL/GenBank/DDBJ whole genome shotgun (WGS) entry which is preliminary data.</text>
</comment>
<dbReference type="EMBL" id="BPUB01000001">
    <property type="protein sequence ID" value="GJG57465.1"/>
    <property type="molecule type" value="Genomic_DNA"/>
</dbReference>
<evidence type="ECO:0000256" key="1">
    <source>
        <dbReference type="SAM" id="SignalP"/>
    </source>
</evidence>
<sequence>MKQMKLWMHAAILIICGTVSMQAETLRGTVKDAITGEPLIGATVRVVELQGAAAVTDIDGNYLINISQGGRYTIESTYIGYEPSMMKEILISGVKEVVLDIALRENSTELKEVVVRPRVNKESTVNPAVLTGGVMLSMEEASRFAGGANDPARLVMAFAGVSGEADGSGLSIHGNAPERMQYRIEGVEVFTPNHYNDMWNAGYGLISGLNSNVIGNSDFFTSTFNANYSNALSGVFDVKMRPGNNSKHENILQLGSAFEELTLEGPLSKKSNASYIVNYRYGFTALISQLGLVDTEGDQLNFQDFSWKLNLPTKKAGTFSIFGLALLDKTHTDRIDLKDVHSAYDASNFNGDMTQLLAGISHKIHLGNKWSWNTTAAYNMQHIGVDNLYYGLERDANGVLKTPLAFEEPETQYLFSKQKQNEDRLLFNTELSKQITGKWLTQFGAEYSHRFFDLKYSSVDYLYADPSTMKTYTDMKDDTGLASAFWQNLLTLSDKFSMSLGVAANYFVLSDDVSVEPRASMKWQPYNGGSFSLGYGLHSMVEKLDTYFYRDETGRLVNKDLGLSKAHHLQFSYSHKFTDNLNLRLNMFYQYGFDTPVGINGSTYCVTNRFYAYTDEPLVNKGNTRNYGGDITLEHYMSHGFFGQTNFSLYKSQYRGVDKVWRNQLYDRGFMFKILGGKEWMIGKNVLNVSAKYSIQGGLRYTPIDVEAMRANVAAGIINDDPIYKENEAFSKRFKPTSVVDLTVSYKINRRKVSHTIAFEGLNILDAEAPQWQRYDLATGEIRTDKAGISLPNIFYRLDF</sequence>
<keyword evidence="3" id="KW-1185">Reference proteome</keyword>
<proteinExistence type="predicted"/>
<gene>
    <name evidence="2" type="ORF">PRLR5076_03160</name>
</gene>
<evidence type="ECO:0000313" key="3">
    <source>
        <dbReference type="Proteomes" id="UP000825483"/>
    </source>
</evidence>
<feature type="signal peptide" evidence="1">
    <location>
        <begin position="1"/>
        <end position="23"/>
    </location>
</feature>
<dbReference type="SUPFAM" id="SSF56935">
    <property type="entry name" value="Porins"/>
    <property type="match status" value="1"/>
</dbReference>
<dbReference type="Proteomes" id="UP000825483">
    <property type="component" value="Unassembled WGS sequence"/>
</dbReference>
<feature type="chain" id="PRO_5040113032" evidence="1">
    <location>
        <begin position="24"/>
        <end position="800"/>
    </location>
</feature>
<accession>A0A9R1CWU2</accession>
<keyword evidence="1" id="KW-0732">Signal</keyword>
<evidence type="ECO:0000313" key="2">
    <source>
        <dbReference type="EMBL" id="GJG57465.1"/>
    </source>
</evidence>
<dbReference type="InterPro" id="IPR008969">
    <property type="entry name" value="CarboxyPept-like_regulatory"/>
</dbReference>
<dbReference type="GeneID" id="72468369"/>
<name>A0A9R1CWU2_9BACT</name>
<dbReference type="Gene3D" id="2.60.40.1120">
    <property type="entry name" value="Carboxypeptidase-like, regulatory domain"/>
    <property type="match status" value="1"/>
</dbReference>